<dbReference type="Gene3D" id="1.10.390.10">
    <property type="entry name" value="Neutral Protease Domain 2"/>
    <property type="match status" value="1"/>
</dbReference>
<name>A0A0D6LBN1_9BILA</name>
<dbReference type="AlphaFoldDB" id="A0A0D6LBN1"/>
<evidence type="ECO:0000313" key="11">
    <source>
        <dbReference type="Proteomes" id="UP000054495"/>
    </source>
</evidence>
<evidence type="ECO:0000256" key="3">
    <source>
        <dbReference type="ARBA" id="ARBA00022438"/>
    </source>
</evidence>
<dbReference type="PANTHER" id="PTHR11533:SF174">
    <property type="entry name" value="PUROMYCIN-SENSITIVE AMINOPEPTIDASE-RELATED"/>
    <property type="match status" value="1"/>
</dbReference>
<dbReference type="GO" id="GO:0008270">
    <property type="term" value="F:zinc ion binding"/>
    <property type="evidence" value="ECO:0007669"/>
    <property type="project" value="InterPro"/>
</dbReference>
<protein>
    <recommendedName>
        <fullName evidence="9">Peptidase M1 membrane alanine aminopeptidase domain-containing protein</fullName>
    </recommendedName>
</protein>
<gene>
    <name evidence="10" type="ORF">ANCCEY_13676</name>
</gene>
<evidence type="ECO:0000259" key="9">
    <source>
        <dbReference type="Pfam" id="PF01433"/>
    </source>
</evidence>
<comment type="cofactor">
    <cofactor evidence="1">
        <name>Zn(2+)</name>
        <dbReference type="ChEBI" id="CHEBI:29105"/>
    </cofactor>
</comment>
<evidence type="ECO:0000256" key="4">
    <source>
        <dbReference type="ARBA" id="ARBA00022670"/>
    </source>
</evidence>
<dbReference type="InterPro" id="IPR001930">
    <property type="entry name" value="Peptidase_M1"/>
</dbReference>
<accession>A0A0D6LBN1</accession>
<dbReference type="PANTHER" id="PTHR11533">
    <property type="entry name" value="PROTEASE M1 ZINC METALLOPROTEASE"/>
    <property type="match status" value="1"/>
</dbReference>
<evidence type="ECO:0000313" key="10">
    <source>
        <dbReference type="EMBL" id="EPB67236.1"/>
    </source>
</evidence>
<keyword evidence="8" id="KW-0482">Metalloprotease</keyword>
<dbReference type="InterPro" id="IPR050344">
    <property type="entry name" value="Peptidase_M1_aminopeptidases"/>
</dbReference>
<reference evidence="10 11" key="1">
    <citation type="submission" date="2013-05" db="EMBL/GenBank/DDBJ databases">
        <title>Draft genome of the parasitic nematode Anyclostoma ceylanicum.</title>
        <authorList>
            <person name="Mitreva M."/>
        </authorList>
    </citation>
    <scope>NUCLEOTIDE SEQUENCE [LARGE SCALE GENOMIC DNA]</scope>
</reference>
<keyword evidence="4" id="KW-0645">Protease</keyword>
<keyword evidence="11" id="KW-1185">Reference proteome</keyword>
<keyword evidence="3" id="KW-0031">Aminopeptidase</keyword>
<dbReference type="Pfam" id="PF01433">
    <property type="entry name" value="Peptidase_M1"/>
    <property type="match status" value="1"/>
</dbReference>
<organism evidence="10 11">
    <name type="scientific">Ancylostoma ceylanicum</name>
    <dbReference type="NCBI Taxonomy" id="53326"/>
    <lineage>
        <taxon>Eukaryota</taxon>
        <taxon>Metazoa</taxon>
        <taxon>Ecdysozoa</taxon>
        <taxon>Nematoda</taxon>
        <taxon>Chromadorea</taxon>
        <taxon>Rhabditida</taxon>
        <taxon>Rhabditina</taxon>
        <taxon>Rhabditomorpha</taxon>
        <taxon>Strongyloidea</taxon>
        <taxon>Ancylostomatidae</taxon>
        <taxon>Ancylostomatinae</taxon>
        <taxon>Ancylostoma</taxon>
    </lineage>
</organism>
<evidence type="ECO:0000256" key="8">
    <source>
        <dbReference type="ARBA" id="ARBA00023049"/>
    </source>
</evidence>
<keyword evidence="5" id="KW-0479">Metal-binding</keyword>
<evidence type="ECO:0000256" key="6">
    <source>
        <dbReference type="ARBA" id="ARBA00022801"/>
    </source>
</evidence>
<dbReference type="GO" id="GO:0042277">
    <property type="term" value="F:peptide binding"/>
    <property type="evidence" value="ECO:0007669"/>
    <property type="project" value="TreeGrafter"/>
</dbReference>
<dbReference type="Proteomes" id="UP000054495">
    <property type="component" value="Unassembled WGS sequence"/>
</dbReference>
<dbReference type="GO" id="GO:0005737">
    <property type="term" value="C:cytoplasm"/>
    <property type="evidence" value="ECO:0007669"/>
    <property type="project" value="TreeGrafter"/>
</dbReference>
<dbReference type="PRINTS" id="PR00756">
    <property type="entry name" value="ALADIPTASE"/>
</dbReference>
<feature type="domain" description="Peptidase M1 membrane alanine aminopeptidase" evidence="9">
    <location>
        <begin position="18"/>
        <end position="72"/>
    </location>
</feature>
<sequence length="93" mass="9976">MACTSRHFEGLKPQIPLLESSNLVALPDFSAGAMENWGLITFREGLLLASGLPVPEETSSQLSIIAHELSHQMVTSTGTSGSLEMLTRRHGQG</sequence>
<dbReference type="InterPro" id="IPR027268">
    <property type="entry name" value="Peptidase_M4/M1_CTD_sf"/>
</dbReference>
<keyword evidence="7" id="KW-0862">Zinc</keyword>
<dbReference type="EMBL" id="KE125741">
    <property type="protein sequence ID" value="EPB67236.1"/>
    <property type="molecule type" value="Genomic_DNA"/>
</dbReference>
<proteinExistence type="inferred from homology"/>
<dbReference type="SUPFAM" id="SSF55486">
    <property type="entry name" value="Metalloproteases ('zincins'), catalytic domain"/>
    <property type="match status" value="1"/>
</dbReference>
<evidence type="ECO:0000256" key="7">
    <source>
        <dbReference type="ARBA" id="ARBA00022833"/>
    </source>
</evidence>
<dbReference type="GO" id="GO:0070006">
    <property type="term" value="F:metalloaminopeptidase activity"/>
    <property type="evidence" value="ECO:0007669"/>
    <property type="project" value="TreeGrafter"/>
</dbReference>
<keyword evidence="6" id="KW-0378">Hydrolase</keyword>
<dbReference type="GO" id="GO:0016020">
    <property type="term" value="C:membrane"/>
    <property type="evidence" value="ECO:0007669"/>
    <property type="project" value="TreeGrafter"/>
</dbReference>
<dbReference type="InterPro" id="IPR014782">
    <property type="entry name" value="Peptidase_M1_dom"/>
</dbReference>
<dbReference type="GO" id="GO:0043171">
    <property type="term" value="P:peptide catabolic process"/>
    <property type="evidence" value="ECO:0007669"/>
    <property type="project" value="TreeGrafter"/>
</dbReference>
<evidence type="ECO:0000256" key="1">
    <source>
        <dbReference type="ARBA" id="ARBA00001947"/>
    </source>
</evidence>
<evidence type="ECO:0000256" key="5">
    <source>
        <dbReference type="ARBA" id="ARBA00022723"/>
    </source>
</evidence>
<dbReference type="GO" id="GO:0005615">
    <property type="term" value="C:extracellular space"/>
    <property type="evidence" value="ECO:0007669"/>
    <property type="project" value="TreeGrafter"/>
</dbReference>
<comment type="similarity">
    <text evidence="2">Belongs to the peptidase M1 family.</text>
</comment>
<dbReference type="GO" id="GO:0006508">
    <property type="term" value="P:proteolysis"/>
    <property type="evidence" value="ECO:0007669"/>
    <property type="project" value="UniProtKB-KW"/>
</dbReference>
<evidence type="ECO:0000256" key="2">
    <source>
        <dbReference type="ARBA" id="ARBA00010136"/>
    </source>
</evidence>